<dbReference type="Pfam" id="PF07044">
    <property type="entry name" value="DUF1329"/>
    <property type="match status" value="1"/>
</dbReference>
<reference evidence="1" key="1">
    <citation type="submission" date="2024-06" db="EMBL/GenBank/DDBJ databases">
        <authorList>
            <person name="Wu L."/>
        </authorList>
    </citation>
    <scope>NUCLEOTIDE SEQUENCE</scope>
    <source>
        <strain evidence="1">W17</strain>
    </source>
</reference>
<protein>
    <submittedName>
        <fullName evidence="1">DUF1329 domain-containing protein</fullName>
    </submittedName>
</protein>
<dbReference type="AlphaFoldDB" id="A0AAU7X5A7"/>
<dbReference type="InterPro" id="IPR010752">
    <property type="entry name" value="DUF1329"/>
</dbReference>
<dbReference type="Gene3D" id="2.50.20.10">
    <property type="entry name" value="Lipoprotein localisation LolA/LolB/LppX"/>
    <property type="match status" value="1"/>
</dbReference>
<evidence type="ECO:0000313" key="1">
    <source>
        <dbReference type="EMBL" id="XBY27052.1"/>
    </source>
</evidence>
<dbReference type="RefSeq" id="WP_236178710.1">
    <property type="nucleotide sequence ID" value="NZ_CP158490.1"/>
</dbReference>
<gene>
    <name evidence="1" type="ORF">ABCR88_14865</name>
</gene>
<dbReference type="CDD" id="cd16329">
    <property type="entry name" value="LolA_like"/>
    <property type="match status" value="1"/>
</dbReference>
<dbReference type="EMBL" id="CP158490">
    <property type="protein sequence ID" value="XBY27052.1"/>
    <property type="molecule type" value="Genomic_DNA"/>
</dbReference>
<organism evidence="1">
    <name type="scientific">Pseudomonas sp. W17</name>
    <dbReference type="NCBI Taxonomy" id="3144407"/>
    <lineage>
        <taxon>Bacteria</taxon>
        <taxon>Pseudomonadati</taxon>
        <taxon>Pseudomonadota</taxon>
        <taxon>Gammaproteobacteria</taxon>
        <taxon>Pseudomonadales</taxon>
        <taxon>Pseudomonadaceae</taxon>
        <taxon>Pseudomonas</taxon>
    </lineage>
</organism>
<sequence length="448" mass="48882">MITTALAYIAATAVYASPNSADIAKLGSELTPIGAEVAGSSSGGVPAFGGAVMHAPTGWSAGAKPVDPYSREKPLYIIDAGSADQYKDRLSPGQYALVKSLPGYSMAVFESHRSCGIPTVVAEQTKKNASLASLDGEDRLTAAVGGGYPFPLPKSGAEIIWNHKLRYNGPSVETYVVNVIPPKGSKGTDFGEVQLYLDQLYFPMASTSVTSPTEVGNVESALREQTLAPPSVAGDGVASISYIDKPTEANLYFSAQRRMRRAPNYQYDAPILNTDNLITADVAWMFNGAMDRYDFKLIGKRELLIPYNTFSLYDHTLKATDVFQGEFIKRSMVRYELHRVWEVEATVKAGKRHSMPKRVFYVDEDTWTISVQDLYDSSGKTWRTMEGYLVPEYSLGTCFLAGSTIYDVQAGRYAGQSIVAASGKPARFSNDLKASDFSADAFRRWIGR</sequence>
<accession>A0AAU7X5A7</accession>
<name>A0AAU7X5A7_9PSED</name>
<proteinExistence type="predicted"/>